<comment type="catalytic activity">
    <reaction evidence="1">
        <text>guanosine(1516) in 16S rRNA + S-adenosyl-L-methionine = N(2)-methylguanosine(1516) in 16S rRNA + S-adenosyl-L-homocysteine + H(+)</text>
        <dbReference type="Rhea" id="RHEA:43220"/>
        <dbReference type="Rhea" id="RHEA-COMP:10412"/>
        <dbReference type="Rhea" id="RHEA-COMP:10413"/>
        <dbReference type="ChEBI" id="CHEBI:15378"/>
        <dbReference type="ChEBI" id="CHEBI:57856"/>
        <dbReference type="ChEBI" id="CHEBI:59789"/>
        <dbReference type="ChEBI" id="CHEBI:74269"/>
        <dbReference type="ChEBI" id="CHEBI:74481"/>
        <dbReference type="EC" id="2.1.1.242"/>
    </reaction>
</comment>
<evidence type="ECO:0000313" key="3">
    <source>
        <dbReference type="Proteomes" id="UP000472676"/>
    </source>
</evidence>
<comment type="caution">
    <text evidence="1">Lacks conserved residue(s) required for the propagation of feature annotation.</text>
</comment>
<comment type="caution">
    <text evidence="2">The sequence shown here is derived from an EMBL/GenBank/DDBJ whole genome shotgun (WGS) entry which is preliminary data.</text>
</comment>
<dbReference type="PANTHER" id="PTHR36112">
    <property type="entry name" value="RIBOSOMAL RNA SMALL SUBUNIT METHYLTRANSFERASE J"/>
    <property type="match status" value="1"/>
</dbReference>
<keyword evidence="1" id="KW-0698">rRNA processing</keyword>
<sequence>MTDTQDRTPGEAARGFSFVLAQGAGGLELRAPQHPGFKPIHCDWTDAEIRRRVAAGKQQLLARAIGLHKHKDLTVLDATAGLGRDGFVLAALGARLTMVERQPLFAALLADAHARALLDPLTQAAARRVQVHAGDAVALMDGTLRWDVVHLDPMYPHRDKHALPQKEMQVLRELTGSDPDADTLLAPALAVAVRRVVVKRPSHAPFLGGREPAFQLKGKQARYDVYLPITPTTT</sequence>
<dbReference type="HAMAP" id="MF_01523">
    <property type="entry name" value="16SrRNA_methyltr_J"/>
    <property type="match status" value="1"/>
</dbReference>
<proteinExistence type="inferred from homology"/>
<organism evidence="2 3">
    <name type="scientific">Solimonas terrae</name>
    <dbReference type="NCBI Taxonomy" id="1396819"/>
    <lineage>
        <taxon>Bacteria</taxon>
        <taxon>Pseudomonadati</taxon>
        <taxon>Pseudomonadota</taxon>
        <taxon>Gammaproteobacteria</taxon>
        <taxon>Nevskiales</taxon>
        <taxon>Nevskiaceae</taxon>
        <taxon>Solimonas</taxon>
    </lineage>
</organism>
<dbReference type="SUPFAM" id="SSF53335">
    <property type="entry name" value="S-adenosyl-L-methionine-dependent methyltransferases"/>
    <property type="match status" value="1"/>
</dbReference>
<feature type="binding site" evidence="1">
    <location>
        <begin position="84"/>
        <end position="85"/>
    </location>
    <ligand>
        <name>S-adenosyl-L-methionine</name>
        <dbReference type="ChEBI" id="CHEBI:59789"/>
    </ligand>
</feature>
<keyword evidence="1" id="KW-0963">Cytoplasm</keyword>
<protein>
    <recommendedName>
        <fullName evidence="1">Ribosomal RNA small subunit methyltransferase J</fullName>
        <ecNumber evidence="1">2.1.1.242</ecNumber>
    </recommendedName>
    <alternativeName>
        <fullName evidence="1">16S rRNA m2G1516 methyltransferase</fullName>
    </alternativeName>
    <alternativeName>
        <fullName evidence="1">rRNA (guanine-N(2)-)-methyltransferase</fullName>
    </alternativeName>
</protein>
<comment type="function">
    <text evidence="1">Specifically methylates the guanosine in position 1516 of 16S rRNA.</text>
</comment>
<dbReference type="CDD" id="cd02440">
    <property type="entry name" value="AdoMet_MTases"/>
    <property type="match status" value="1"/>
</dbReference>
<name>A0A6M2BV96_9GAMM</name>
<dbReference type="EMBL" id="JAAMOW010000008">
    <property type="protein sequence ID" value="NGY06121.1"/>
    <property type="molecule type" value="Genomic_DNA"/>
</dbReference>
<gene>
    <name evidence="1" type="primary">rsmJ</name>
    <name evidence="2" type="ORF">G7Y85_15205</name>
</gene>
<dbReference type="GO" id="GO:0008990">
    <property type="term" value="F:rRNA (guanine-N2-)-methyltransferase activity"/>
    <property type="evidence" value="ECO:0007669"/>
    <property type="project" value="UniProtKB-UniRule"/>
</dbReference>
<dbReference type="EC" id="2.1.1.242" evidence="1"/>
<feature type="binding site" evidence="1">
    <location>
        <position position="152"/>
    </location>
    <ligand>
        <name>S-adenosyl-L-methionine</name>
        <dbReference type="ChEBI" id="CHEBI:59789"/>
    </ligand>
</feature>
<feature type="binding site" evidence="1">
    <location>
        <begin position="100"/>
        <end position="101"/>
    </location>
    <ligand>
        <name>S-adenosyl-L-methionine</name>
        <dbReference type="ChEBI" id="CHEBI:59789"/>
    </ligand>
</feature>
<dbReference type="RefSeq" id="WP_166259026.1">
    <property type="nucleotide sequence ID" value="NZ_JAAMOW010000008.1"/>
</dbReference>
<dbReference type="InterPro" id="IPR007536">
    <property type="entry name" value="16SrRNA_methylTrfase_J"/>
</dbReference>
<dbReference type="Pfam" id="PF04445">
    <property type="entry name" value="SAM_MT"/>
    <property type="match status" value="1"/>
</dbReference>
<dbReference type="Proteomes" id="UP000472676">
    <property type="component" value="Unassembled WGS sequence"/>
</dbReference>
<evidence type="ECO:0000313" key="2">
    <source>
        <dbReference type="EMBL" id="NGY06121.1"/>
    </source>
</evidence>
<reference evidence="2 3" key="1">
    <citation type="journal article" date="2014" name="Int. J. Syst. Evol. Microbiol.">
        <title>Solimonas terrae sp. nov., isolated from soil.</title>
        <authorList>
            <person name="Kim S.J."/>
            <person name="Moon J.Y."/>
            <person name="Weon H.Y."/>
            <person name="Ahn J.H."/>
            <person name="Chen W.M."/>
            <person name="Kwon S.W."/>
        </authorList>
    </citation>
    <scope>NUCLEOTIDE SEQUENCE [LARGE SCALE GENOMIC DNA]</scope>
    <source>
        <strain evidence="2 3">KIS83-12</strain>
    </source>
</reference>
<keyword evidence="1 2" id="KW-0808">Transferase</keyword>
<keyword evidence="1 2" id="KW-0489">Methyltransferase</keyword>
<dbReference type="AlphaFoldDB" id="A0A6M2BV96"/>
<evidence type="ECO:0000256" key="1">
    <source>
        <dbReference type="HAMAP-Rule" id="MF_01523"/>
    </source>
</evidence>
<dbReference type="GO" id="GO:0005737">
    <property type="term" value="C:cytoplasm"/>
    <property type="evidence" value="ECO:0007669"/>
    <property type="project" value="UniProtKB-SubCell"/>
</dbReference>
<dbReference type="Gene3D" id="3.40.50.150">
    <property type="entry name" value="Vaccinia Virus protein VP39"/>
    <property type="match status" value="1"/>
</dbReference>
<dbReference type="PANTHER" id="PTHR36112:SF1">
    <property type="entry name" value="RIBOSOMAL RNA SMALL SUBUNIT METHYLTRANSFERASE J"/>
    <property type="match status" value="1"/>
</dbReference>
<keyword evidence="3" id="KW-1185">Reference proteome</keyword>
<accession>A0A6M2BV96</accession>
<comment type="similarity">
    <text evidence="1">Belongs to the methyltransferase superfamily. RsmJ family.</text>
</comment>
<keyword evidence="1" id="KW-0949">S-adenosyl-L-methionine</keyword>
<comment type="subcellular location">
    <subcellularLocation>
        <location evidence="1">Cytoplasm</location>
    </subcellularLocation>
</comment>
<dbReference type="InterPro" id="IPR029063">
    <property type="entry name" value="SAM-dependent_MTases_sf"/>
</dbReference>